<organism evidence="6 7">
    <name type="scientific">Nitrospira defluvii</name>
    <dbReference type="NCBI Taxonomy" id="330214"/>
    <lineage>
        <taxon>Bacteria</taxon>
        <taxon>Pseudomonadati</taxon>
        <taxon>Nitrospirota</taxon>
        <taxon>Nitrospiria</taxon>
        <taxon>Nitrospirales</taxon>
        <taxon>Nitrospiraceae</taxon>
        <taxon>Nitrospira</taxon>
    </lineage>
</organism>
<evidence type="ECO:0000313" key="6">
    <source>
        <dbReference type="EMBL" id="CAE6772634.1"/>
    </source>
</evidence>
<name>A0ABM8RUM8_9BACT</name>
<evidence type="ECO:0000313" key="7">
    <source>
        <dbReference type="Proteomes" id="UP000675880"/>
    </source>
</evidence>
<dbReference type="InterPro" id="IPR023050">
    <property type="entry name" value="PyrR"/>
</dbReference>
<sequence length="194" mass="21746">MPPADRPQMTTEPTPDKRQERVVMDAGDIARAVTRIAHEILERNKGIQDLALVGIRTGGVHLAHRLVRRIHDIEGTQIPIGELDITLYRDDLSLRKDQPILRTTSVPFKISDLKVVLVDDVLFTGRTIRAAMDGLIDLGRPAEIQLAVLVDRGHRQLPIKANYIGKNIPTSRDEAIEVHLEENGEEDRVVILRA</sequence>
<dbReference type="InterPro" id="IPR000836">
    <property type="entry name" value="PRTase_dom"/>
</dbReference>
<reference evidence="6 7" key="1">
    <citation type="submission" date="2021-02" db="EMBL/GenBank/DDBJ databases">
        <authorList>
            <person name="Han P."/>
        </authorList>
    </citation>
    <scope>NUCLEOTIDE SEQUENCE [LARGE SCALE GENOMIC DNA]</scope>
    <source>
        <strain evidence="6">Candidatus Nitrospira sp. ZN2</strain>
    </source>
</reference>
<comment type="function">
    <text evidence="4">Regulates the transcription of the pyrimidine nucleotide (pyr) operon in response to exogenous pyrimidines.</text>
</comment>
<feature type="short sequence motif" description="PRPP-binding" evidence="4">
    <location>
        <begin position="115"/>
        <end position="127"/>
    </location>
</feature>
<evidence type="ECO:0000256" key="2">
    <source>
        <dbReference type="ARBA" id="ARBA00023015"/>
    </source>
</evidence>
<comment type="function">
    <text evidence="4">Also displays a weak uracil phosphoribosyltransferase activity which is not physiologically significant.</text>
</comment>
<dbReference type="EMBL" id="CAJNBJ010000017">
    <property type="protein sequence ID" value="CAE6772634.1"/>
    <property type="molecule type" value="Genomic_DNA"/>
</dbReference>
<comment type="catalytic activity">
    <reaction evidence="4">
        <text>UMP + diphosphate = 5-phospho-alpha-D-ribose 1-diphosphate + uracil</text>
        <dbReference type="Rhea" id="RHEA:13017"/>
        <dbReference type="ChEBI" id="CHEBI:17568"/>
        <dbReference type="ChEBI" id="CHEBI:33019"/>
        <dbReference type="ChEBI" id="CHEBI:57865"/>
        <dbReference type="ChEBI" id="CHEBI:58017"/>
        <dbReference type="EC" id="2.4.2.9"/>
    </reaction>
</comment>
<dbReference type="SUPFAM" id="SSF53271">
    <property type="entry name" value="PRTase-like"/>
    <property type="match status" value="1"/>
</dbReference>
<dbReference type="NCBIfam" id="NF003549">
    <property type="entry name" value="PRK05205.1-5"/>
    <property type="match status" value="1"/>
</dbReference>
<keyword evidence="3 4" id="KW-0804">Transcription</keyword>
<dbReference type="Pfam" id="PF00156">
    <property type="entry name" value="Pribosyltran"/>
    <property type="match status" value="1"/>
</dbReference>
<dbReference type="Proteomes" id="UP000675880">
    <property type="component" value="Unassembled WGS sequence"/>
</dbReference>
<dbReference type="NCBIfam" id="NF003545">
    <property type="entry name" value="PRK05205.1-1"/>
    <property type="match status" value="1"/>
</dbReference>
<gene>
    <name evidence="4 6" type="primary">pyrR</name>
    <name evidence="6" type="ORF">NSPZN2_40363</name>
</gene>
<dbReference type="PANTHER" id="PTHR11608:SF0">
    <property type="entry name" value="BIFUNCTIONAL PROTEIN PYRR"/>
    <property type="match status" value="1"/>
</dbReference>
<keyword evidence="7" id="KW-1185">Reference proteome</keyword>
<keyword evidence="4 6" id="KW-0808">Transferase</keyword>
<keyword evidence="2 4" id="KW-0805">Transcription regulation</keyword>
<accession>A0ABM8RUM8</accession>
<comment type="similarity">
    <text evidence="1 4">Belongs to the purine/pyrimidine phosphoribosyltransferase family. PyrR subfamily.</text>
</comment>
<dbReference type="CDD" id="cd06223">
    <property type="entry name" value="PRTases_typeI"/>
    <property type="match status" value="1"/>
</dbReference>
<protein>
    <recommendedName>
        <fullName evidence="4">Bifunctional protein PyrR</fullName>
    </recommendedName>
    <domain>
        <recommendedName>
            <fullName evidence="4">Pyrimidine operon regulatory protein</fullName>
        </recommendedName>
    </domain>
    <domain>
        <recommendedName>
            <fullName evidence="4">Uracil phosphoribosyltransferase</fullName>
            <shortName evidence="4">UPRTase</shortName>
            <ecNumber evidence="4">2.4.2.9</ecNumber>
        </recommendedName>
    </domain>
</protein>
<keyword evidence="4 6" id="KW-0328">Glycosyltransferase</keyword>
<feature type="domain" description="Phosphoribosyltransferase" evidence="5">
    <location>
        <begin position="28"/>
        <end position="169"/>
    </location>
</feature>
<dbReference type="InterPro" id="IPR029057">
    <property type="entry name" value="PRTase-like"/>
</dbReference>
<dbReference type="Gene3D" id="3.40.50.2020">
    <property type="match status" value="1"/>
</dbReference>
<proteinExistence type="inferred from homology"/>
<dbReference type="HAMAP" id="MF_01219">
    <property type="entry name" value="PyrR"/>
    <property type="match status" value="1"/>
</dbReference>
<evidence type="ECO:0000259" key="5">
    <source>
        <dbReference type="Pfam" id="PF00156"/>
    </source>
</evidence>
<dbReference type="NCBIfam" id="NF003548">
    <property type="entry name" value="PRK05205.1-4"/>
    <property type="match status" value="1"/>
</dbReference>
<dbReference type="NCBIfam" id="NF003547">
    <property type="entry name" value="PRK05205.1-3"/>
    <property type="match status" value="1"/>
</dbReference>
<evidence type="ECO:0000256" key="1">
    <source>
        <dbReference type="ARBA" id="ARBA00005565"/>
    </source>
</evidence>
<dbReference type="InterPro" id="IPR050137">
    <property type="entry name" value="PyrR_bifunctional"/>
</dbReference>
<dbReference type="EC" id="2.4.2.9" evidence="4"/>
<evidence type="ECO:0000256" key="4">
    <source>
        <dbReference type="HAMAP-Rule" id="MF_01219"/>
    </source>
</evidence>
<evidence type="ECO:0000256" key="3">
    <source>
        <dbReference type="ARBA" id="ARBA00023163"/>
    </source>
</evidence>
<comment type="caution">
    <text evidence="6">The sequence shown here is derived from an EMBL/GenBank/DDBJ whole genome shotgun (WGS) entry which is preliminary data.</text>
</comment>
<dbReference type="PANTHER" id="PTHR11608">
    <property type="entry name" value="BIFUNCTIONAL PROTEIN PYRR"/>
    <property type="match status" value="1"/>
</dbReference>
<dbReference type="GO" id="GO:0004845">
    <property type="term" value="F:uracil phosphoribosyltransferase activity"/>
    <property type="evidence" value="ECO:0007669"/>
    <property type="project" value="UniProtKB-EC"/>
</dbReference>